<dbReference type="GO" id="GO:0005737">
    <property type="term" value="C:cytoplasm"/>
    <property type="evidence" value="ECO:0007669"/>
    <property type="project" value="TreeGrafter"/>
</dbReference>
<dbReference type="Proteomes" id="UP000676194">
    <property type="component" value="Chromosome"/>
</dbReference>
<dbReference type="InterPro" id="IPR000873">
    <property type="entry name" value="AMP-dep_synth/lig_dom"/>
</dbReference>
<dbReference type="FunFam" id="3.40.50.12780:FF:000012">
    <property type="entry name" value="Non-ribosomal peptide synthetase"/>
    <property type="match status" value="1"/>
</dbReference>
<dbReference type="Pfam" id="PF00501">
    <property type="entry name" value="AMP-binding"/>
    <property type="match status" value="1"/>
</dbReference>
<dbReference type="PROSITE" id="PS00012">
    <property type="entry name" value="PHOSPHOPANTETHEINE"/>
    <property type="match status" value="1"/>
</dbReference>
<dbReference type="GO" id="GO:0044550">
    <property type="term" value="P:secondary metabolite biosynthetic process"/>
    <property type="evidence" value="ECO:0007669"/>
    <property type="project" value="TreeGrafter"/>
</dbReference>
<evidence type="ECO:0000256" key="2">
    <source>
        <dbReference type="ARBA" id="ARBA00022450"/>
    </source>
</evidence>
<dbReference type="PANTHER" id="PTHR45527:SF1">
    <property type="entry name" value="FATTY ACID SYNTHASE"/>
    <property type="match status" value="1"/>
</dbReference>
<dbReference type="FunFam" id="3.40.50.980:FF:000001">
    <property type="entry name" value="Non-ribosomal peptide synthetase"/>
    <property type="match status" value="1"/>
</dbReference>
<dbReference type="Pfam" id="PF00668">
    <property type="entry name" value="Condensation"/>
    <property type="match status" value="1"/>
</dbReference>
<dbReference type="InterPro" id="IPR023213">
    <property type="entry name" value="CAT-like_dom_sf"/>
</dbReference>
<comment type="cofactor">
    <cofactor evidence="1">
        <name>pantetheine 4'-phosphate</name>
        <dbReference type="ChEBI" id="CHEBI:47942"/>
    </cofactor>
</comment>
<dbReference type="InterPro" id="IPR009081">
    <property type="entry name" value="PP-bd_ACP"/>
</dbReference>
<evidence type="ECO:0000313" key="5">
    <source>
        <dbReference type="EMBL" id="QVL33652.1"/>
    </source>
</evidence>
<protein>
    <submittedName>
        <fullName evidence="5">Amino acid adenylation domain-containing protein</fullName>
    </submittedName>
</protein>
<dbReference type="SUPFAM" id="SSF47336">
    <property type="entry name" value="ACP-like"/>
    <property type="match status" value="3"/>
</dbReference>
<keyword evidence="2" id="KW-0596">Phosphopantetheine</keyword>
<dbReference type="Gene3D" id="1.10.1200.10">
    <property type="entry name" value="ACP-like"/>
    <property type="match status" value="3"/>
</dbReference>
<evidence type="ECO:0000313" key="6">
    <source>
        <dbReference type="Proteomes" id="UP000676194"/>
    </source>
</evidence>
<dbReference type="InterPro" id="IPR006162">
    <property type="entry name" value="Ppantetheine_attach_site"/>
</dbReference>
<dbReference type="Pfam" id="PF13193">
    <property type="entry name" value="AMP-binding_C"/>
    <property type="match status" value="1"/>
</dbReference>
<reference evidence="5" key="1">
    <citation type="submission" date="2021-05" db="EMBL/GenBank/DDBJ databases">
        <title>Complete genome sequence of the cellulolytic planctomycete Telmatocola sphagniphila SP2T and characterization of the first cellulase from planctomycetes.</title>
        <authorList>
            <person name="Rakitin A.L."/>
            <person name="Beletsky A.V."/>
            <person name="Naumoff D.G."/>
            <person name="Kulichevskaya I.S."/>
            <person name="Mardanov A.V."/>
            <person name="Ravin N.V."/>
            <person name="Dedysh S.N."/>
        </authorList>
    </citation>
    <scope>NUCLEOTIDE SEQUENCE</scope>
    <source>
        <strain evidence="5">SP2T</strain>
    </source>
</reference>
<organism evidence="5 6">
    <name type="scientific">Telmatocola sphagniphila</name>
    <dbReference type="NCBI Taxonomy" id="1123043"/>
    <lineage>
        <taxon>Bacteria</taxon>
        <taxon>Pseudomonadati</taxon>
        <taxon>Planctomycetota</taxon>
        <taxon>Planctomycetia</taxon>
        <taxon>Gemmatales</taxon>
        <taxon>Gemmataceae</taxon>
    </lineage>
</organism>
<dbReference type="Gene3D" id="3.30.559.10">
    <property type="entry name" value="Chloramphenicol acetyltransferase-like domain"/>
    <property type="match status" value="1"/>
</dbReference>
<keyword evidence="3" id="KW-0597">Phosphoprotein</keyword>
<dbReference type="Gene3D" id="3.40.50.980">
    <property type="match status" value="2"/>
</dbReference>
<dbReference type="GO" id="GO:0043041">
    <property type="term" value="P:amino acid activation for nonribosomal peptide biosynthetic process"/>
    <property type="evidence" value="ECO:0007669"/>
    <property type="project" value="TreeGrafter"/>
</dbReference>
<dbReference type="PROSITE" id="PS00455">
    <property type="entry name" value="AMP_BINDING"/>
    <property type="match status" value="1"/>
</dbReference>
<dbReference type="GO" id="GO:0003824">
    <property type="term" value="F:catalytic activity"/>
    <property type="evidence" value="ECO:0007669"/>
    <property type="project" value="InterPro"/>
</dbReference>
<dbReference type="KEGG" id="tsph:KIH39_07010"/>
<dbReference type="GO" id="GO:0031177">
    <property type="term" value="F:phosphopantetheine binding"/>
    <property type="evidence" value="ECO:0007669"/>
    <property type="project" value="InterPro"/>
</dbReference>
<dbReference type="InterPro" id="IPR010071">
    <property type="entry name" value="AA_adenyl_dom"/>
</dbReference>
<dbReference type="Gene3D" id="2.30.38.10">
    <property type="entry name" value="Luciferase, Domain 3"/>
    <property type="match status" value="1"/>
</dbReference>
<dbReference type="InterPro" id="IPR020845">
    <property type="entry name" value="AMP-binding_CS"/>
</dbReference>
<dbReference type="InterPro" id="IPR029058">
    <property type="entry name" value="AB_hydrolase_fold"/>
</dbReference>
<evidence type="ECO:0000259" key="4">
    <source>
        <dbReference type="PROSITE" id="PS50075"/>
    </source>
</evidence>
<name>A0A8E6EWC4_9BACT</name>
<dbReference type="SUPFAM" id="SSF53474">
    <property type="entry name" value="alpha/beta-Hydrolases"/>
    <property type="match status" value="1"/>
</dbReference>
<dbReference type="SUPFAM" id="SSF52777">
    <property type="entry name" value="CoA-dependent acyltransferases"/>
    <property type="match status" value="2"/>
</dbReference>
<dbReference type="RefSeq" id="WP_213498569.1">
    <property type="nucleotide sequence ID" value="NZ_CP074694.1"/>
</dbReference>
<dbReference type="Pfam" id="PF00550">
    <property type="entry name" value="PP-binding"/>
    <property type="match status" value="3"/>
</dbReference>
<proteinExistence type="predicted"/>
<feature type="domain" description="Carrier" evidence="4">
    <location>
        <begin position="1087"/>
        <end position="1162"/>
    </location>
</feature>
<gene>
    <name evidence="5" type="ORF">KIH39_07010</name>
</gene>
<dbReference type="SUPFAM" id="SSF56801">
    <property type="entry name" value="Acetyl-CoA synthetase-like"/>
    <property type="match status" value="1"/>
</dbReference>
<dbReference type="InterPro" id="IPR025110">
    <property type="entry name" value="AMP-bd_C"/>
</dbReference>
<dbReference type="Gene3D" id="3.30.300.30">
    <property type="match status" value="1"/>
</dbReference>
<dbReference type="CDD" id="cd19531">
    <property type="entry name" value="LCL_NRPS-like"/>
    <property type="match status" value="1"/>
</dbReference>
<dbReference type="InterPro" id="IPR045851">
    <property type="entry name" value="AMP-bd_C_sf"/>
</dbReference>
<evidence type="ECO:0000256" key="1">
    <source>
        <dbReference type="ARBA" id="ARBA00001957"/>
    </source>
</evidence>
<dbReference type="PANTHER" id="PTHR45527">
    <property type="entry name" value="NONRIBOSOMAL PEPTIDE SYNTHETASE"/>
    <property type="match status" value="1"/>
</dbReference>
<dbReference type="InterPro" id="IPR001031">
    <property type="entry name" value="Thioesterase"/>
</dbReference>
<dbReference type="Pfam" id="PF00975">
    <property type="entry name" value="Thioesterase"/>
    <property type="match status" value="1"/>
</dbReference>
<sequence length="1552" mass="175437">MLSSPRANEIQSRILPLNQFDLVRAEDVVAEIWLDILGVNSVAGDDDFFEMGGNSLDSALLLSRIQARFSLSLQTEDFFQARTFRNLCRLLQESKPNSLISNKPIIEVAANRSEFPATSAQSRLWFLDRFISQPEVYNVYRLVRLLGDLDVAVLSAALGTLSRKHEPLRTRLDEYNGEPVQFVEPSISIDVAFSDLSALPESERFPRVKREAEEEARRPFNLQQAPLWSVRLWRIDTEDFFLLVNFHHCITDGVSINQFFAELTEAYQSIRVGSEMDRHRLQIQYGDYAIWEKAWRSQSEFQEHLAYWKQVLTPPPASLDLPFSRPRPKIQTFRGSVVRFEITAAKLAKLDEFAFAEQSTRFMVGLTAFLSVLHRYTGETDLCIGTPVANRRPDTEELIGFFVNTLSLRNRIDGKMTFRDAISAVRKSTLQALAHSGVPFETIVEAVNPVRDTSRQPLFKIAFLYQNQGLLPTNLGPHDMLPISLHNGTSMFDIRFVLEDKLGGGLKAWIEYNTDLFDEIYIDRLAAHFQTLLDAALANPSEQIQHLPLLPETERRKILHEWNRTEGAYPSERKIHELFEETAIRQKNAAAILTSGETWSYERLNGRANQIAHYLIGLGLKPNEFVSVALPRCPEMIAAVLAISKAGGAYVPLDLSSPAERLNHMIQDSNSKWVLTNSDSLTKLEIADEAKLLVLDKLDLRSQPNRNPAKIGTSNDLAYVIYTSGSTGLPKGVLLRHKPVANVLDWVNTTFRVHHTDRLLFVTSLSFDLSVYDIFGILGAGGSLRLASEDELRNPLRLLEILQTEKITLWDSAPALLQQLSHFFDKNKRSGDLRLVLLSGDWIPVSLPQQIRDVFPTSRVVSLGGATEAAIWSNWFSIDEVDSGWVSIPYGKPIRNAHYHILNENLQPQPLGVPGELHIGGEVLADGYLNRQELTAERFIPDPFTDREGSKLYKTGDLARYWPDGNIEFLGRIDHQVKIRGFRVELGEVERALESFPGVAQAVVISKSDLSGGSTLRAYLKLIDSQQRRPSPSSIKEHLSGFLPDYMIPISFTIVENFPQTATGKLDRRNLPEPDWTSTTNELEFVPPADNLERSIQVIWEEVFAIKPIGVTANFFNIGGHSLQAAFLMSRIEDRLKHRLPLEVLFGSPTIRGLANRLRKKLEAERMNSTSEMNSVNIVDSKDQADSELATGYVAPVGDEELALQSIWEEIFDIRPISVHDDFYQLGGDSVQAAVLMSRIETRLGHRLPLEALFESPTIRGLATVLQRNLELGRGVLVPLQTQGSNPPLFLIAGAGGHVFAFHKFSRLLGPEQPTYGMKAIGVDGTEPPLEDIRLIATRYVKEILAERPEGPYVIGGYSVGGVIAFETALQLQAMGKVVSRVIAFDTLAPGYPKPMPMLKRVREHARVFRNMKGKRKLHYLGNRIDQMKKRILFRLNLHRFYAPPIPGMKVVPQERLKHVWGALYKAREAYLPSEHFNGRVILVSSEQTDQWIGHYYDDPHKGWNRWCDEVQLYVVPAEHMLFFRDDNIELLSSQMREILRQVATESRIIKV</sequence>
<dbReference type="Gene3D" id="3.30.559.30">
    <property type="entry name" value="Nonribosomal peptide synthetase, condensation domain"/>
    <property type="match status" value="1"/>
</dbReference>
<dbReference type="NCBIfam" id="TIGR01733">
    <property type="entry name" value="AA-adenyl-dom"/>
    <property type="match status" value="1"/>
</dbReference>
<dbReference type="EMBL" id="CP074694">
    <property type="protein sequence ID" value="QVL33652.1"/>
    <property type="molecule type" value="Genomic_DNA"/>
</dbReference>
<dbReference type="InterPro" id="IPR036736">
    <property type="entry name" value="ACP-like_sf"/>
</dbReference>
<dbReference type="SMART" id="SM00823">
    <property type="entry name" value="PKS_PP"/>
    <property type="match status" value="3"/>
</dbReference>
<feature type="domain" description="Carrier" evidence="4">
    <location>
        <begin position="20"/>
        <end position="95"/>
    </location>
</feature>
<dbReference type="PROSITE" id="PS50075">
    <property type="entry name" value="CARRIER"/>
    <property type="match status" value="3"/>
</dbReference>
<feature type="domain" description="Carrier" evidence="4">
    <location>
        <begin position="1195"/>
        <end position="1270"/>
    </location>
</feature>
<dbReference type="InterPro" id="IPR001242">
    <property type="entry name" value="Condensation_dom"/>
</dbReference>
<dbReference type="FunFam" id="2.30.38.10:FF:000001">
    <property type="entry name" value="Non-ribosomal peptide synthetase PvdI"/>
    <property type="match status" value="1"/>
</dbReference>
<evidence type="ECO:0000256" key="3">
    <source>
        <dbReference type="ARBA" id="ARBA00022553"/>
    </source>
</evidence>
<accession>A0A8E6EWC4</accession>
<dbReference type="InterPro" id="IPR020806">
    <property type="entry name" value="PKS_PP-bd"/>
</dbReference>
<keyword evidence="6" id="KW-1185">Reference proteome</keyword>
<dbReference type="Gene3D" id="3.40.50.1820">
    <property type="entry name" value="alpha/beta hydrolase"/>
    <property type="match status" value="1"/>
</dbReference>